<dbReference type="PROSITE" id="PS50966">
    <property type="entry name" value="ZF_SWIM"/>
    <property type="match status" value="1"/>
</dbReference>
<evidence type="ECO:0000313" key="5">
    <source>
        <dbReference type="Proteomes" id="UP001595891"/>
    </source>
</evidence>
<dbReference type="EMBL" id="JBHSFN010000002">
    <property type="protein sequence ID" value="MFC4585374.1"/>
    <property type="molecule type" value="Genomic_DNA"/>
</dbReference>
<keyword evidence="5" id="KW-1185">Reference proteome</keyword>
<dbReference type="InterPro" id="IPR007527">
    <property type="entry name" value="Znf_SWIM"/>
</dbReference>
<comment type="caution">
    <text evidence="4">The sequence shown here is derived from an EMBL/GenBank/DDBJ whole genome shotgun (WGS) entry which is preliminary data.</text>
</comment>
<feature type="domain" description="SWIM-type" evidence="3">
    <location>
        <begin position="407"/>
        <end position="442"/>
    </location>
</feature>
<evidence type="ECO:0000256" key="2">
    <source>
        <dbReference type="SAM" id="MobiDB-lite"/>
    </source>
</evidence>
<evidence type="ECO:0000259" key="3">
    <source>
        <dbReference type="PROSITE" id="PS50966"/>
    </source>
</evidence>
<evidence type="ECO:0000313" key="4">
    <source>
        <dbReference type="EMBL" id="MFC4585374.1"/>
    </source>
</evidence>
<dbReference type="RefSeq" id="WP_262842575.1">
    <property type="nucleotide sequence ID" value="NZ_JANZYP010000012.1"/>
</dbReference>
<gene>
    <name evidence="4" type="ORF">ACFO8L_04800</name>
</gene>
<keyword evidence="1" id="KW-0479">Metal-binding</keyword>
<protein>
    <submittedName>
        <fullName evidence="4">SWIM zinc finger family protein</fullName>
    </submittedName>
</protein>
<organism evidence="4 5">
    <name type="scientific">Sphaerisporangium corydalis</name>
    <dbReference type="NCBI Taxonomy" id="1441875"/>
    <lineage>
        <taxon>Bacteria</taxon>
        <taxon>Bacillati</taxon>
        <taxon>Actinomycetota</taxon>
        <taxon>Actinomycetes</taxon>
        <taxon>Streptosporangiales</taxon>
        <taxon>Streptosporangiaceae</taxon>
        <taxon>Sphaerisporangium</taxon>
    </lineage>
</organism>
<proteinExistence type="predicted"/>
<feature type="compositionally biased region" description="Gly residues" evidence="2">
    <location>
        <begin position="496"/>
        <end position="508"/>
    </location>
</feature>
<keyword evidence="1" id="KW-0863">Zinc-finger</keyword>
<feature type="compositionally biased region" description="Basic and acidic residues" evidence="2">
    <location>
        <begin position="456"/>
        <end position="466"/>
    </location>
</feature>
<feature type="region of interest" description="Disordered" evidence="2">
    <location>
        <begin position="445"/>
        <end position="508"/>
    </location>
</feature>
<evidence type="ECO:0000256" key="1">
    <source>
        <dbReference type="PROSITE-ProRule" id="PRU00325"/>
    </source>
</evidence>
<accession>A0ABV9EBG4</accession>
<dbReference type="Proteomes" id="UP001595891">
    <property type="component" value="Unassembled WGS sequence"/>
</dbReference>
<reference evidence="5" key="1">
    <citation type="journal article" date="2019" name="Int. J. Syst. Evol. Microbiol.">
        <title>The Global Catalogue of Microorganisms (GCM) 10K type strain sequencing project: providing services to taxonomists for standard genome sequencing and annotation.</title>
        <authorList>
            <consortium name="The Broad Institute Genomics Platform"/>
            <consortium name="The Broad Institute Genome Sequencing Center for Infectious Disease"/>
            <person name="Wu L."/>
            <person name="Ma J."/>
        </authorList>
    </citation>
    <scope>NUCLEOTIDE SEQUENCE [LARGE SCALE GENOMIC DNA]</scope>
    <source>
        <strain evidence="5">CCUG 49560</strain>
    </source>
</reference>
<name>A0ABV9EBG4_9ACTN</name>
<dbReference type="Pfam" id="PF04434">
    <property type="entry name" value="SWIM"/>
    <property type="match status" value="1"/>
</dbReference>
<feature type="compositionally biased region" description="Gly residues" evidence="2">
    <location>
        <begin position="467"/>
        <end position="486"/>
    </location>
</feature>
<keyword evidence="1" id="KW-0862">Zinc</keyword>
<sequence length="508" mass="52431">MTSAVQAYSYAAPSTLVGDRLGLSTSGGRTATGLTGHPKFFSGVVTHAAPAAAGLLAVADVALARYQRPRAGEGGRSRDPVITCDGERLRLESFSACGGVYARLDLLGDALDGEVFDRGTTNVDVNGPLREALARVGGRDPLHLGVGADELAVTTLDGAVVEKRVPLPERWLRGFAEVQVIASGFDPRAELDGVAAVRFLRGLPKKATTNVWVVPSGRDLRVSADPAPGAVCLAGIGRLATLHPLLRFATRLRVYGPAVRDQAASGAWELELPGMRYTLVLSPQAWRGFSGEGATLSDLAGGDAEADADVVGMLLNFEPAVEVGLLADRSGLSPGRVRAALTRLGVAGKIGYDLAEAGHFHRELPYDREHVETLNPRLAAARALVASAAVRLAGPGVARVTTAGGVYEVRPAEGSCTCPWWFDHRGSRGPCKHVLAARMVAREGTTGDDTLGGAGAREDGAREEGARGGGARGGGAGIRGEGVSGGGEDRVRGNGVRVGGARGGEGVV</sequence>